<feature type="coiled-coil region" evidence="7">
    <location>
        <begin position="29"/>
        <end position="56"/>
    </location>
</feature>
<evidence type="ECO:0000256" key="7">
    <source>
        <dbReference type="HAMAP-Rule" id="MF_00599"/>
    </source>
</evidence>
<comment type="subunit">
    <text evidence="7">Part of a complex composed of FtsB, FtsL and FtsQ.</text>
</comment>
<dbReference type="Proteomes" id="UP001320119">
    <property type="component" value="Chromosome"/>
</dbReference>
<evidence type="ECO:0000256" key="1">
    <source>
        <dbReference type="ARBA" id="ARBA00022475"/>
    </source>
</evidence>
<dbReference type="GO" id="GO:0030428">
    <property type="term" value="C:cell septum"/>
    <property type="evidence" value="ECO:0007669"/>
    <property type="project" value="TreeGrafter"/>
</dbReference>
<dbReference type="RefSeq" id="WP_236983436.1">
    <property type="nucleotide sequence ID" value="NZ_AP023086.1"/>
</dbReference>
<evidence type="ECO:0000256" key="6">
    <source>
        <dbReference type="ARBA" id="ARBA00023306"/>
    </source>
</evidence>
<feature type="topological domain" description="Periplasmic" evidence="7">
    <location>
        <begin position="22"/>
        <end position="89"/>
    </location>
</feature>
<evidence type="ECO:0000256" key="3">
    <source>
        <dbReference type="ARBA" id="ARBA00022692"/>
    </source>
</evidence>
<dbReference type="Pfam" id="PF04977">
    <property type="entry name" value="DivIC"/>
    <property type="match status" value="1"/>
</dbReference>
<evidence type="ECO:0000313" key="8">
    <source>
        <dbReference type="EMBL" id="BCD98828.1"/>
    </source>
</evidence>
<dbReference type="PANTHER" id="PTHR37485:SF1">
    <property type="entry name" value="CELL DIVISION PROTEIN FTSB"/>
    <property type="match status" value="1"/>
</dbReference>
<keyword evidence="6 7" id="KW-0131">Cell cycle</keyword>
<sequence>MNKLLFVLVLLLVASQYRLWVGDGSLAHLVSLKREMAKQQAEVDTLTDRNRVLLAEVLALKHGSKMIEEKARTQLGMIKEGETFFMFAD</sequence>
<comment type="function">
    <text evidence="7">Essential cell division protein. May link together the upstream cell division proteins, which are predominantly cytoplasmic, with the downstream cell division proteins, which are predominantly periplasmic.</text>
</comment>
<dbReference type="PANTHER" id="PTHR37485">
    <property type="entry name" value="CELL DIVISION PROTEIN FTSB"/>
    <property type="match status" value="1"/>
</dbReference>
<comment type="similarity">
    <text evidence="7">Belongs to the FtsB family.</text>
</comment>
<protein>
    <recommendedName>
        <fullName evidence="7">Cell division protein FtsB</fullName>
    </recommendedName>
</protein>
<name>A0AAN1WJK5_9GAMM</name>
<keyword evidence="7" id="KW-0175">Coiled coil</keyword>
<dbReference type="EMBL" id="AP023086">
    <property type="protein sequence ID" value="BCD98828.1"/>
    <property type="molecule type" value="Genomic_DNA"/>
</dbReference>
<proteinExistence type="inferred from homology"/>
<keyword evidence="5 7" id="KW-0472">Membrane</keyword>
<keyword evidence="4 7" id="KW-1133">Transmembrane helix</keyword>
<keyword evidence="9" id="KW-1185">Reference proteome</keyword>
<dbReference type="HAMAP" id="MF_00599">
    <property type="entry name" value="FtsB"/>
    <property type="match status" value="1"/>
</dbReference>
<evidence type="ECO:0000313" key="9">
    <source>
        <dbReference type="Proteomes" id="UP001320119"/>
    </source>
</evidence>
<dbReference type="InterPro" id="IPR023081">
    <property type="entry name" value="Cell_div_FtsB"/>
</dbReference>
<dbReference type="GO" id="GO:0005886">
    <property type="term" value="C:plasma membrane"/>
    <property type="evidence" value="ECO:0007669"/>
    <property type="project" value="UniProtKB-SubCell"/>
</dbReference>
<dbReference type="GO" id="GO:0032153">
    <property type="term" value="C:cell division site"/>
    <property type="evidence" value="ECO:0007669"/>
    <property type="project" value="UniProtKB-UniRule"/>
</dbReference>
<evidence type="ECO:0000256" key="5">
    <source>
        <dbReference type="ARBA" id="ARBA00023136"/>
    </source>
</evidence>
<comment type="subcellular location">
    <subcellularLocation>
        <location evidence="7">Cell inner membrane</location>
        <topology evidence="7">Single-pass type II membrane protein</topology>
    </subcellularLocation>
    <text evidence="7">Localizes to the division septum.</text>
</comment>
<dbReference type="KEGG" id="marq:MARGE09_P3029"/>
<evidence type="ECO:0000256" key="2">
    <source>
        <dbReference type="ARBA" id="ARBA00022618"/>
    </source>
</evidence>
<reference evidence="8 9" key="1">
    <citation type="journal article" date="2022" name="IScience">
        <title>An ultrasensitive nanofiber-based assay for enzymatic hydrolysis and deep-sea microbial degradation of cellulose.</title>
        <authorList>
            <person name="Tsudome M."/>
            <person name="Tachioka M."/>
            <person name="Miyazaki M."/>
            <person name="Uchimura K."/>
            <person name="Tsuda M."/>
            <person name="Takaki Y."/>
            <person name="Deguchi S."/>
        </authorList>
    </citation>
    <scope>NUCLEOTIDE SEQUENCE [LARGE SCALE GENOMIC DNA]</scope>
    <source>
        <strain evidence="8 9">GE09</strain>
    </source>
</reference>
<organism evidence="8 9">
    <name type="scientific">Marinagarivorans cellulosilyticus</name>
    <dbReference type="NCBI Taxonomy" id="2721545"/>
    <lineage>
        <taxon>Bacteria</taxon>
        <taxon>Pseudomonadati</taxon>
        <taxon>Pseudomonadota</taxon>
        <taxon>Gammaproteobacteria</taxon>
        <taxon>Cellvibrionales</taxon>
        <taxon>Cellvibrionaceae</taxon>
        <taxon>Marinagarivorans</taxon>
    </lineage>
</organism>
<evidence type="ECO:0000256" key="4">
    <source>
        <dbReference type="ARBA" id="ARBA00022989"/>
    </source>
</evidence>
<keyword evidence="7" id="KW-0997">Cell inner membrane</keyword>
<dbReference type="AlphaFoldDB" id="A0AAN1WJK5"/>
<dbReference type="GO" id="GO:0043093">
    <property type="term" value="P:FtsZ-dependent cytokinesis"/>
    <property type="evidence" value="ECO:0007669"/>
    <property type="project" value="UniProtKB-UniRule"/>
</dbReference>
<gene>
    <name evidence="7" type="primary">ftsB</name>
    <name evidence="8" type="ORF">MARGE09_P3029</name>
</gene>
<keyword evidence="2 7" id="KW-0132">Cell division</keyword>
<accession>A0AAN1WJK5</accession>
<keyword evidence="3 7" id="KW-0812">Transmembrane</keyword>
<dbReference type="InterPro" id="IPR007060">
    <property type="entry name" value="FtsL/DivIC"/>
</dbReference>
<keyword evidence="1 7" id="KW-1003">Cell membrane</keyword>
<feature type="topological domain" description="Cytoplasmic" evidence="7">
    <location>
        <begin position="1"/>
        <end position="3"/>
    </location>
</feature>